<dbReference type="GO" id="GO:0016973">
    <property type="term" value="P:poly(A)+ mRNA export from nucleus"/>
    <property type="evidence" value="ECO:0007669"/>
    <property type="project" value="TreeGrafter"/>
</dbReference>
<feature type="domain" description="NTF2" evidence="7">
    <location>
        <begin position="437"/>
        <end position="613"/>
    </location>
</feature>
<dbReference type="AlphaFoldDB" id="A0AAD7XXZ6"/>
<protein>
    <recommendedName>
        <fullName evidence="7">NTF2 domain-containing protein</fullName>
    </recommendedName>
</protein>
<gene>
    <name evidence="8" type="ORF">O0I10_005695</name>
</gene>
<dbReference type="GeneID" id="83213107"/>
<evidence type="ECO:0000256" key="4">
    <source>
        <dbReference type="ARBA" id="ARBA00022816"/>
    </source>
</evidence>
<dbReference type="Pfam" id="PF24048">
    <property type="entry name" value="LRR_NXF1-5"/>
    <property type="match status" value="1"/>
</dbReference>
<dbReference type="PROSITE" id="PS50177">
    <property type="entry name" value="NTF2_DOMAIN"/>
    <property type="match status" value="1"/>
</dbReference>
<sequence length="626" mass="69011">MANTTDQTTTASTTTANATANNAPKGLLGMFGGVLPPPPSGSTSILKPISTQKNDKAADNNKATKLQQRAGGGAMKKSTMKGERRRNQSLIALAQRPGKVVTVTPSAEPADAFDSEDITMGGMGKKKKSRKRFSPYNSQARARFQKQAAVSAEPKERVDILISGYIPGSEPNVIAFLQQKSKKTWEPVGVKLDQGQMLLTVDGVAIANAISRLNGYVFGNGPLNISWYYSNGSSTVVPPTVQKSTTMDYIREFLRSRWDGEKQLLNLENMGADPILKNHAIRPPGDSRANEFVGPATMKLAGEMFPNTVSITFARNTLKNLQSISTMTQFLPHIQNLSLEENRITSLAALDAISGPGKFKHLRELVLQGNPVCEKELKQGQERGYIKNVLKRFPAIAMLDGKPVDMAAQEEQALLKKQKMPVLTKWTFFDNEHSQTAAFDFLTKFFHLFDTNRPSLRAVYDESATFSVCALLTLQKKSANTKVRGRRKQRMMDEDEATATWSDLSRNLKKGKSQKKMGKYLSIGPDAIVSALQRLPSTMHDLSRSEDFVLDAFQQATEQANLLQISLHGEFRSGNDETLYSFDRNMLIRAAPPNSSAASLGVPYHIVSDMLCVRDYCSMLNRIGTD</sequence>
<keyword evidence="4" id="KW-0509">mRNA transport</keyword>
<dbReference type="Gene3D" id="3.10.450.50">
    <property type="match status" value="1"/>
</dbReference>
<dbReference type="Gene3D" id="3.80.10.10">
    <property type="entry name" value="Ribonuclease Inhibitor"/>
    <property type="match status" value="1"/>
</dbReference>
<dbReference type="InterPro" id="IPR032710">
    <property type="entry name" value="NTF2-like_dom_sf"/>
</dbReference>
<dbReference type="GO" id="GO:0005634">
    <property type="term" value="C:nucleus"/>
    <property type="evidence" value="ECO:0007669"/>
    <property type="project" value="UniProtKB-SubCell"/>
</dbReference>
<evidence type="ECO:0000256" key="6">
    <source>
        <dbReference type="SAM" id="MobiDB-lite"/>
    </source>
</evidence>
<dbReference type="RefSeq" id="XP_058343568.1">
    <property type="nucleotide sequence ID" value="XM_058485733.1"/>
</dbReference>
<keyword evidence="3" id="KW-0813">Transport</keyword>
<accession>A0AAD7XXZ6</accession>
<dbReference type="Proteomes" id="UP001234581">
    <property type="component" value="Unassembled WGS sequence"/>
</dbReference>
<dbReference type="InterPro" id="IPR032675">
    <property type="entry name" value="LRR_dom_sf"/>
</dbReference>
<dbReference type="SUPFAM" id="SSF52058">
    <property type="entry name" value="L domain-like"/>
    <property type="match status" value="1"/>
</dbReference>
<evidence type="ECO:0000256" key="1">
    <source>
        <dbReference type="ARBA" id="ARBA00004123"/>
    </source>
</evidence>
<feature type="compositionally biased region" description="Basic residues" evidence="6">
    <location>
        <begin position="124"/>
        <end position="133"/>
    </location>
</feature>
<dbReference type="InterPro" id="IPR057125">
    <property type="entry name" value="NXF1/2/3/5-like_LRR"/>
</dbReference>
<evidence type="ECO:0000256" key="3">
    <source>
        <dbReference type="ARBA" id="ARBA00022448"/>
    </source>
</evidence>
<comment type="caution">
    <text evidence="8">The sequence shown here is derived from an EMBL/GenBank/DDBJ whole genome shotgun (WGS) entry which is preliminary data.</text>
</comment>
<keyword evidence="5" id="KW-0539">Nucleus</keyword>
<keyword evidence="9" id="KW-1185">Reference proteome</keyword>
<comment type="subcellular location">
    <subcellularLocation>
        <location evidence="1">Nucleus</location>
    </subcellularLocation>
</comment>
<dbReference type="PANTHER" id="PTHR10662:SF22">
    <property type="entry name" value="NUCLEAR RNA EXPORT FACTOR 1"/>
    <property type="match status" value="1"/>
</dbReference>
<feature type="region of interest" description="Disordered" evidence="6">
    <location>
        <begin position="112"/>
        <end position="137"/>
    </location>
</feature>
<dbReference type="GO" id="GO:0003723">
    <property type="term" value="F:RNA binding"/>
    <property type="evidence" value="ECO:0007669"/>
    <property type="project" value="TreeGrafter"/>
</dbReference>
<feature type="region of interest" description="Disordered" evidence="6">
    <location>
        <begin position="1"/>
        <end position="84"/>
    </location>
</feature>
<evidence type="ECO:0000256" key="5">
    <source>
        <dbReference type="ARBA" id="ARBA00023242"/>
    </source>
</evidence>
<dbReference type="InterPro" id="IPR002075">
    <property type="entry name" value="NTF2_dom"/>
</dbReference>
<comment type="similarity">
    <text evidence="2">Belongs to the NXF family.</text>
</comment>
<evidence type="ECO:0000313" key="9">
    <source>
        <dbReference type="Proteomes" id="UP001234581"/>
    </source>
</evidence>
<name>A0AAD7XXZ6_9FUNG</name>
<feature type="compositionally biased region" description="Polar residues" evidence="6">
    <location>
        <begin position="41"/>
        <end position="52"/>
    </location>
</feature>
<dbReference type="InterPro" id="IPR018222">
    <property type="entry name" value="Nuclear_transport_factor_2_euk"/>
</dbReference>
<dbReference type="Pfam" id="PF22602">
    <property type="entry name" value="NXF_NTF2"/>
    <property type="match status" value="1"/>
</dbReference>
<organism evidence="8 9">
    <name type="scientific">Lichtheimia ornata</name>
    <dbReference type="NCBI Taxonomy" id="688661"/>
    <lineage>
        <taxon>Eukaryota</taxon>
        <taxon>Fungi</taxon>
        <taxon>Fungi incertae sedis</taxon>
        <taxon>Mucoromycota</taxon>
        <taxon>Mucoromycotina</taxon>
        <taxon>Mucoromycetes</taxon>
        <taxon>Mucorales</taxon>
        <taxon>Lichtheimiaceae</taxon>
        <taxon>Lichtheimia</taxon>
    </lineage>
</organism>
<dbReference type="EMBL" id="JARTCD010000023">
    <property type="protein sequence ID" value="KAJ8658655.1"/>
    <property type="molecule type" value="Genomic_DNA"/>
</dbReference>
<evidence type="ECO:0000313" key="8">
    <source>
        <dbReference type="EMBL" id="KAJ8658655.1"/>
    </source>
</evidence>
<evidence type="ECO:0000259" key="7">
    <source>
        <dbReference type="PROSITE" id="PS50177"/>
    </source>
</evidence>
<dbReference type="PANTHER" id="PTHR10662">
    <property type="entry name" value="NUCLEAR RNA EXPORT FACTOR"/>
    <property type="match status" value="1"/>
</dbReference>
<reference evidence="8 9" key="1">
    <citation type="submission" date="2023-03" db="EMBL/GenBank/DDBJ databases">
        <title>Genome sequence of Lichtheimia ornata CBS 291.66.</title>
        <authorList>
            <person name="Mohabir J.T."/>
            <person name="Shea T.P."/>
            <person name="Kurbessoian T."/>
            <person name="Berby B."/>
            <person name="Fontaine J."/>
            <person name="Livny J."/>
            <person name="Gnirke A."/>
            <person name="Stajich J.E."/>
            <person name="Cuomo C.A."/>
        </authorList>
    </citation>
    <scope>NUCLEOTIDE SEQUENCE [LARGE SCALE GENOMIC DNA]</scope>
    <source>
        <strain evidence="8">CBS 291.66</strain>
    </source>
</reference>
<dbReference type="InterPro" id="IPR030217">
    <property type="entry name" value="NXF_fam"/>
</dbReference>
<evidence type="ECO:0000256" key="2">
    <source>
        <dbReference type="ARBA" id="ARBA00009285"/>
    </source>
</evidence>
<feature type="compositionally biased region" description="Low complexity" evidence="6">
    <location>
        <begin position="1"/>
        <end position="23"/>
    </location>
</feature>
<proteinExistence type="inferred from homology"/>
<dbReference type="SUPFAM" id="SSF54427">
    <property type="entry name" value="NTF2-like"/>
    <property type="match status" value="1"/>
</dbReference>